<keyword evidence="8" id="KW-1185">Reference proteome</keyword>
<organism evidence="7 8">
    <name type="scientific">Marinobacterium aestuariivivens</name>
    <dbReference type="NCBI Taxonomy" id="1698799"/>
    <lineage>
        <taxon>Bacteria</taxon>
        <taxon>Pseudomonadati</taxon>
        <taxon>Pseudomonadota</taxon>
        <taxon>Gammaproteobacteria</taxon>
        <taxon>Oceanospirillales</taxon>
        <taxon>Oceanospirillaceae</taxon>
        <taxon>Marinobacterium</taxon>
    </lineage>
</organism>
<dbReference type="EMBL" id="JBHSWE010000001">
    <property type="protein sequence ID" value="MFC6670886.1"/>
    <property type="molecule type" value="Genomic_DNA"/>
</dbReference>
<feature type="transmembrane region" description="Helical" evidence="6">
    <location>
        <begin position="211"/>
        <end position="233"/>
    </location>
</feature>
<feature type="transmembrane region" description="Helical" evidence="6">
    <location>
        <begin position="179"/>
        <end position="199"/>
    </location>
</feature>
<dbReference type="PANTHER" id="PTHR43483">
    <property type="entry name" value="MEMBRANE TRANSPORTER PROTEIN HI_0806-RELATED"/>
    <property type="match status" value="1"/>
</dbReference>
<evidence type="ECO:0000313" key="8">
    <source>
        <dbReference type="Proteomes" id="UP001596422"/>
    </source>
</evidence>
<evidence type="ECO:0000256" key="5">
    <source>
        <dbReference type="ARBA" id="ARBA00023136"/>
    </source>
</evidence>
<dbReference type="RefSeq" id="WP_379909394.1">
    <property type="nucleotide sequence ID" value="NZ_JBHSWE010000001.1"/>
</dbReference>
<dbReference type="Proteomes" id="UP001596422">
    <property type="component" value="Unassembled WGS sequence"/>
</dbReference>
<feature type="transmembrane region" description="Helical" evidence="6">
    <location>
        <begin position="6"/>
        <end position="35"/>
    </location>
</feature>
<feature type="transmembrane region" description="Helical" evidence="6">
    <location>
        <begin position="245"/>
        <end position="263"/>
    </location>
</feature>
<gene>
    <name evidence="7" type="ORF">ACFQDL_13055</name>
</gene>
<dbReference type="Pfam" id="PF01925">
    <property type="entry name" value="TauE"/>
    <property type="match status" value="1"/>
</dbReference>
<evidence type="ECO:0000256" key="4">
    <source>
        <dbReference type="ARBA" id="ARBA00022989"/>
    </source>
</evidence>
<feature type="transmembrane region" description="Helical" evidence="6">
    <location>
        <begin position="47"/>
        <end position="70"/>
    </location>
</feature>
<dbReference type="PANTHER" id="PTHR43483:SF3">
    <property type="entry name" value="MEMBRANE TRANSPORTER PROTEIN HI_0806-RELATED"/>
    <property type="match status" value="1"/>
</dbReference>
<evidence type="ECO:0000256" key="1">
    <source>
        <dbReference type="ARBA" id="ARBA00004141"/>
    </source>
</evidence>
<comment type="similarity">
    <text evidence="2 6">Belongs to the 4-toluene sulfonate uptake permease (TSUP) (TC 2.A.102) family.</text>
</comment>
<keyword evidence="6" id="KW-1003">Cell membrane</keyword>
<comment type="caution">
    <text evidence="7">The sequence shown here is derived from an EMBL/GenBank/DDBJ whole genome shotgun (WGS) entry which is preliminary data.</text>
</comment>
<evidence type="ECO:0000256" key="2">
    <source>
        <dbReference type="ARBA" id="ARBA00009142"/>
    </source>
</evidence>
<reference evidence="8" key="1">
    <citation type="journal article" date="2019" name="Int. J. Syst. Evol. Microbiol.">
        <title>The Global Catalogue of Microorganisms (GCM) 10K type strain sequencing project: providing services to taxonomists for standard genome sequencing and annotation.</title>
        <authorList>
            <consortium name="The Broad Institute Genomics Platform"/>
            <consortium name="The Broad Institute Genome Sequencing Center for Infectious Disease"/>
            <person name="Wu L."/>
            <person name="Ma J."/>
        </authorList>
    </citation>
    <scope>NUCLEOTIDE SEQUENCE [LARGE SCALE GENOMIC DNA]</scope>
    <source>
        <strain evidence="8">NBRC 111756</strain>
    </source>
</reference>
<dbReference type="InterPro" id="IPR002781">
    <property type="entry name" value="TM_pro_TauE-like"/>
</dbReference>
<name>A0ABW2A0A6_9GAMM</name>
<feature type="transmembrane region" description="Helical" evidence="6">
    <location>
        <begin position="145"/>
        <end position="167"/>
    </location>
</feature>
<protein>
    <recommendedName>
        <fullName evidence="6">Probable membrane transporter protein</fullName>
    </recommendedName>
</protein>
<keyword evidence="4 6" id="KW-1133">Transmembrane helix</keyword>
<sequence length="267" mass="27634">MLLTLLMYLVLGAAAGVTAGLFGIGGGLLIVPVLVFSFGLQGISPEVLTHMAVATSLATIVVTSASSILAHHRLGAVRWTLFRPLALGILIGAFLGVKTAGQLEGEVLQMLIGCFALVVAVQMAVGVKPSQTPGTEPSTPSLGVAGGVIGWASAIFGIGGGTLTVPYLTWRHVRIQEAVATSAACGLPIALMGAFTNVIEGWGHEGLVEWSLGFVYLPAFAGIVLTSPFFARLGARWAHSLPAPVLRRIFAVFLALVGLRFIVGNLL</sequence>
<keyword evidence="3 6" id="KW-0812">Transmembrane</keyword>
<keyword evidence="5 6" id="KW-0472">Membrane</keyword>
<feature type="transmembrane region" description="Helical" evidence="6">
    <location>
        <begin position="76"/>
        <end position="95"/>
    </location>
</feature>
<evidence type="ECO:0000256" key="3">
    <source>
        <dbReference type="ARBA" id="ARBA00022692"/>
    </source>
</evidence>
<proteinExistence type="inferred from homology"/>
<accession>A0ABW2A0A6</accession>
<comment type="subcellular location">
    <subcellularLocation>
        <location evidence="6">Cell membrane</location>
        <topology evidence="6">Multi-pass membrane protein</topology>
    </subcellularLocation>
    <subcellularLocation>
        <location evidence="1">Membrane</location>
        <topology evidence="1">Multi-pass membrane protein</topology>
    </subcellularLocation>
</comment>
<feature type="transmembrane region" description="Helical" evidence="6">
    <location>
        <begin position="107"/>
        <end position="125"/>
    </location>
</feature>
<evidence type="ECO:0000256" key="6">
    <source>
        <dbReference type="RuleBase" id="RU363041"/>
    </source>
</evidence>
<evidence type="ECO:0000313" key="7">
    <source>
        <dbReference type="EMBL" id="MFC6670886.1"/>
    </source>
</evidence>